<name>A0AAV4VU51_CAEEX</name>
<evidence type="ECO:0000313" key="2">
    <source>
        <dbReference type="Proteomes" id="UP001054945"/>
    </source>
</evidence>
<keyword evidence="2" id="KW-1185">Reference proteome</keyword>
<proteinExistence type="predicted"/>
<evidence type="ECO:0000313" key="1">
    <source>
        <dbReference type="EMBL" id="GIY73008.1"/>
    </source>
</evidence>
<protein>
    <recommendedName>
        <fullName evidence="3">Maturase K</fullName>
    </recommendedName>
</protein>
<accession>A0AAV4VU51</accession>
<dbReference type="AlphaFoldDB" id="A0AAV4VU51"/>
<dbReference type="Proteomes" id="UP001054945">
    <property type="component" value="Unassembled WGS sequence"/>
</dbReference>
<gene>
    <name evidence="1" type="ORF">CEXT_779681</name>
</gene>
<reference evidence="1 2" key="1">
    <citation type="submission" date="2021-06" db="EMBL/GenBank/DDBJ databases">
        <title>Caerostris extrusa draft genome.</title>
        <authorList>
            <person name="Kono N."/>
            <person name="Arakawa K."/>
        </authorList>
    </citation>
    <scope>NUCLEOTIDE SEQUENCE [LARGE SCALE GENOMIC DNA]</scope>
</reference>
<sequence length="171" mass="19646">MCSKSYFAEHLFYNSLHSPSLNSIERSYKRRSNFLIHSLYPIRSLLERLKKNGTVSSDRIAYSKPSSCKEEKEKAAFIPRVVCPAFQSSAHFHSKNLRHVFQVVLCSTCVLQLPPLTLPQILSNALIKEEATSRHTLFETFHMSRKKKKFLQEAAFIPRGMIAGNAIVWFL</sequence>
<evidence type="ECO:0008006" key="3">
    <source>
        <dbReference type="Google" id="ProtNLM"/>
    </source>
</evidence>
<comment type="caution">
    <text evidence="1">The sequence shown here is derived from an EMBL/GenBank/DDBJ whole genome shotgun (WGS) entry which is preliminary data.</text>
</comment>
<organism evidence="1 2">
    <name type="scientific">Caerostris extrusa</name>
    <name type="common">Bark spider</name>
    <name type="synonym">Caerostris bankana</name>
    <dbReference type="NCBI Taxonomy" id="172846"/>
    <lineage>
        <taxon>Eukaryota</taxon>
        <taxon>Metazoa</taxon>
        <taxon>Ecdysozoa</taxon>
        <taxon>Arthropoda</taxon>
        <taxon>Chelicerata</taxon>
        <taxon>Arachnida</taxon>
        <taxon>Araneae</taxon>
        <taxon>Araneomorphae</taxon>
        <taxon>Entelegynae</taxon>
        <taxon>Araneoidea</taxon>
        <taxon>Araneidae</taxon>
        <taxon>Caerostris</taxon>
    </lineage>
</organism>
<dbReference type="EMBL" id="BPLR01015021">
    <property type="protein sequence ID" value="GIY73008.1"/>
    <property type="molecule type" value="Genomic_DNA"/>
</dbReference>